<evidence type="ECO:0000313" key="1">
    <source>
        <dbReference type="EMBL" id="RKD95874.1"/>
    </source>
</evidence>
<comment type="caution">
    <text evidence="1">The sequence shown here is derived from an EMBL/GenBank/DDBJ whole genome shotgun (WGS) entry which is preliminary data.</text>
</comment>
<dbReference type="Proteomes" id="UP000283805">
    <property type="component" value="Unassembled WGS sequence"/>
</dbReference>
<dbReference type="Gene3D" id="3.30.460.10">
    <property type="entry name" value="Beta Polymerase, domain 2"/>
    <property type="match status" value="1"/>
</dbReference>
<name>A0A3R7DAW3_9EURY</name>
<dbReference type="EMBL" id="RAPO01000002">
    <property type="protein sequence ID" value="RKD95874.1"/>
    <property type="molecule type" value="Genomic_DNA"/>
</dbReference>
<evidence type="ECO:0000313" key="2">
    <source>
        <dbReference type="Proteomes" id="UP000283805"/>
    </source>
</evidence>
<organism evidence="1 2">
    <name type="scientific">Halopiger aswanensis</name>
    <dbReference type="NCBI Taxonomy" id="148449"/>
    <lineage>
        <taxon>Archaea</taxon>
        <taxon>Methanobacteriati</taxon>
        <taxon>Methanobacteriota</taxon>
        <taxon>Stenosarchaea group</taxon>
        <taxon>Halobacteria</taxon>
        <taxon>Halobacteriales</taxon>
        <taxon>Natrialbaceae</taxon>
        <taxon>Halopiger</taxon>
    </lineage>
</organism>
<dbReference type="OrthoDB" id="9287at2157"/>
<dbReference type="AlphaFoldDB" id="A0A3R7DAW3"/>
<dbReference type="RefSeq" id="WP_120245097.1">
    <property type="nucleotide sequence ID" value="NZ_RAPO01000002.1"/>
</dbReference>
<keyword evidence="2" id="KW-1185">Reference proteome</keyword>
<proteinExistence type="predicted"/>
<protein>
    <submittedName>
        <fullName evidence="1">Uncharacterized protein</fullName>
    </submittedName>
</protein>
<dbReference type="InterPro" id="IPR043519">
    <property type="entry name" value="NT_sf"/>
</dbReference>
<gene>
    <name evidence="1" type="ORF">ATJ93_2737</name>
</gene>
<reference evidence="1 2" key="1">
    <citation type="submission" date="2018-09" db="EMBL/GenBank/DDBJ databases">
        <title>Genomic Encyclopedia of Archaeal and Bacterial Type Strains, Phase II (KMG-II): from individual species to whole genera.</title>
        <authorList>
            <person name="Goeker M."/>
        </authorList>
    </citation>
    <scope>NUCLEOTIDE SEQUENCE [LARGE SCALE GENOMIC DNA]</scope>
    <source>
        <strain evidence="1 2">DSM 13151</strain>
    </source>
</reference>
<sequence length="116" mass="12702">MRDTAPHGAAVPGTDGDAADAFAERVRTEHGDAIRDLVVFGDAVQGERDVHAEAEVLIVLEEADEEREQQLEGLAETVGAEYGIVFSPYILPAERVEDQEDHPLLRRAFAEGRSYV</sequence>
<accession>A0A3R7DAW3</accession>